<dbReference type="Gene3D" id="1.10.150.130">
    <property type="match status" value="1"/>
</dbReference>
<dbReference type="AlphaFoldDB" id="A0A5J4Q736"/>
<evidence type="ECO:0000259" key="4">
    <source>
        <dbReference type="PROSITE" id="PS51900"/>
    </source>
</evidence>
<dbReference type="PANTHER" id="PTHR30349">
    <property type="entry name" value="PHAGE INTEGRASE-RELATED"/>
    <property type="match status" value="1"/>
</dbReference>
<gene>
    <name evidence="5" type="ORF">EZS27_032280</name>
</gene>
<reference evidence="5" key="1">
    <citation type="submission" date="2019-03" db="EMBL/GenBank/DDBJ databases">
        <title>Single cell metagenomics reveals metabolic interactions within the superorganism composed of flagellate Streblomastix strix and complex community of Bacteroidetes bacteria on its surface.</title>
        <authorList>
            <person name="Treitli S.C."/>
            <person name="Kolisko M."/>
            <person name="Husnik F."/>
            <person name="Keeling P."/>
            <person name="Hampl V."/>
        </authorList>
    </citation>
    <scope>NUCLEOTIDE SEQUENCE</scope>
    <source>
        <strain evidence="5">STM</strain>
    </source>
</reference>
<dbReference type="Pfam" id="PF00589">
    <property type="entry name" value="Phage_integrase"/>
    <property type="match status" value="1"/>
</dbReference>
<dbReference type="Gene3D" id="1.10.443.10">
    <property type="entry name" value="Intergrase catalytic core"/>
    <property type="match status" value="1"/>
</dbReference>
<dbReference type="PROSITE" id="PS51900">
    <property type="entry name" value="CB"/>
    <property type="match status" value="1"/>
</dbReference>
<evidence type="ECO:0000259" key="3">
    <source>
        <dbReference type="PROSITE" id="PS51898"/>
    </source>
</evidence>
<dbReference type="GO" id="GO:0015074">
    <property type="term" value="P:DNA integration"/>
    <property type="evidence" value="ECO:0007669"/>
    <property type="project" value="InterPro"/>
</dbReference>
<dbReference type="GO" id="GO:0006310">
    <property type="term" value="P:DNA recombination"/>
    <property type="evidence" value="ECO:0007669"/>
    <property type="project" value="UniProtKB-KW"/>
</dbReference>
<protein>
    <submittedName>
        <fullName evidence="5">Tyrosine recombinase XerC</fullName>
    </submittedName>
</protein>
<dbReference type="GO" id="GO:0003677">
    <property type="term" value="F:DNA binding"/>
    <property type="evidence" value="ECO:0007669"/>
    <property type="project" value="UniProtKB-KW"/>
</dbReference>
<evidence type="ECO:0000313" key="5">
    <source>
        <dbReference type="EMBL" id="KAA6317585.1"/>
    </source>
</evidence>
<sequence length="408" mass="47481">MARKKSIAILPHLIDAGGDVRKKWCIEYSFRDPTTDKMKRFRNYAAFTNIDNAKKRYAIASKLISKLSSKIKTGWSPFNEGEKEKRYIYEDELTYSTIAANYGKLKDSIKTVRFYLSDFLSLKKAEVNAKSYQTYQSKIRSFCAYLEINDLDKLDVKGIGTQTIIDFLIYKKENNQLARISVAKYQQILFTFFEYLKNRKLIVENPVNVNYIPHIGEVKDCAPYPIPENVQKLLGDEIRSTDRQLWLACCMMYYSAIRPGEEIRLLKAGDIVFKSKKIIVKSTTAKSNRTDAIDMPLQLYEELIYQRIDICDPDLYVFGKWGRPGNKPTGKNTLRNWFNCIRDSLNLSKSYKFYSWKHSGAEALADKGASTWEIQAHLRHRSVETTERYARKRLGNRNEKIKNNFPDI</sequence>
<keyword evidence="1" id="KW-0238">DNA-binding</keyword>
<evidence type="ECO:0000256" key="2">
    <source>
        <dbReference type="ARBA" id="ARBA00023172"/>
    </source>
</evidence>
<organism evidence="5">
    <name type="scientific">termite gut metagenome</name>
    <dbReference type="NCBI Taxonomy" id="433724"/>
    <lineage>
        <taxon>unclassified sequences</taxon>
        <taxon>metagenomes</taxon>
        <taxon>organismal metagenomes</taxon>
    </lineage>
</organism>
<comment type="caution">
    <text evidence="5">The sequence shown here is derived from an EMBL/GenBank/DDBJ whole genome shotgun (WGS) entry which is preliminary data.</text>
</comment>
<evidence type="ECO:0000256" key="1">
    <source>
        <dbReference type="ARBA" id="ARBA00023125"/>
    </source>
</evidence>
<dbReference type="InterPro" id="IPR002104">
    <property type="entry name" value="Integrase_catalytic"/>
</dbReference>
<dbReference type="InterPro" id="IPR044068">
    <property type="entry name" value="CB"/>
</dbReference>
<dbReference type="InterPro" id="IPR011010">
    <property type="entry name" value="DNA_brk_join_enz"/>
</dbReference>
<feature type="domain" description="Tyr recombinase" evidence="3">
    <location>
        <begin position="221"/>
        <end position="403"/>
    </location>
</feature>
<dbReference type="EMBL" id="SNRY01004473">
    <property type="protein sequence ID" value="KAA6317585.1"/>
    <property type="molecule type" value="Genomic_DNA"/>
</dbReference>
<dbReference type="InterPro" id="IPR013762">
    <property type="entry name" value="Integrase-like_cat_sf"/>
</dbReference>
<feature type="domain" description="Core-binding (CB)" evidence="4">
    <location>
        <begin position="110"/>
        <end position="197"/>
    </location>
</feature>
<dbReference type="InterPro" id="IPR050090">
    <property type="entry name" value="Tyrosine_recombinase_XerCD"/>
</dbReference>
<accession>A0A5J4Q736</accession>
<keyword evidence="2" id="KW-0233">DNA recombination</keyword>
<dbReference type="PROSITE" id="PS51898">
    <property type="entry name" value="TYR_RECOMBINASE"/>
    <property type="match status" value="1"/>
</dbReference>
<dbReference type="SUPFAM" id="SSF56349">
    <property type="entry name" value="DNA breaking-rejoining enzymes"/>
    <property type="match status" value="1"/>
</dbReference>
<name>A0A5J4Q736_9ZZZZ</name>
<dbReference type="InterPro" id="IPR010998">
    <property type="entry name" value="Integrase_recombinase_N"/>
</dbReference>
<proteinExistence type="predicted"/>